<feature type="domain" description="HTH iclR-type" evidence="5">
    <location>
        <begin position="29"/>
        <end position="90"/>
    </location>
</feature>
<dbReference type="OrthoDB" id="9807558at2"/>
<dbReference type="InterPro" id="IPR050707">
    <property type="entry name" value="HTH_MetabolicPath_Reg"/>
</dbReference>
<dbReference type="PANTHER" id="PTHR30136">
    <property type="entry name" value="HELIX-TURN-HELIX TRANSCRIPTIONAL REGULATOR, ICLR FAMILY"/>
    <property type="match status" value="1"/>
</dbReference>
<dbReference type="GO" id="GO:0003700">
    <property type="term" value="F:DNA-binding transcription factor activity"/>
    <property type="evidence" value="ECO:0007669"/>
    <property type="project" value="TreeGrafter"/>
</dbReference>
<reference evidence="7 8" key="1">
    <citation type="submission" date="2017-10" db="EMBL/GenBank/DDBJ databases">
        <title>Sedimentibacterium mangrovi gen. nov., sp. nov., a novel member of family Phyllobacteriacea isolated from mangrove sediment.</title>
        <authorList>
            <person name="Liao H."/>
            <person name="Tian Y."/>
        </authorList>
    </citation>
    <scope>NUCLEOTIDE SEQUENCE [LARGE SCALE GENOMIC DNA]</scope>
    <source>
        <strain evidence="7 8">X9-2-2</strain>
    </source>
</reference>
<dbReference type="InterPro" id="IPR005471">
    <property type="entry name" value="Tscrpt_reg_IclR_N"/>
</dbReference>
<accession>A0A2G1QR35</accession>
<proteinExistence type="predicted"/>
<dbReference type="Proteomes" id="UP000221168">
    <property type="component" value="Unassembled WGS sequence"/>
</dbReference>
<evidence type="ECO:0000313" key="8">
    <source>
        <dbReference type="Proteomes" id="UP000221168"/>
    </source>
</evidence>
<name>A0A2G1QR35_9HYPH</name>
<dbReference type="SUPFAM" id="SSF55781">
    <property type="entry name" value="GAF domain-like"/>
    <property type="match status" value="1"/>
</dbReference>
<evidence type="ECO:0000259" key="5">
    <source>
        <dbReference type="PROSITE" id="PS51077"/>
    </source>
</evidence>
<dbReference type="PANTHER" id="PTHR30136:SF23">
    <property type="entry name" value="DNA-BINDING TRANSCRIPTIONAL ACTIVATOR MHPR"/>
    <property type="match status" value="1"/>
</dbReference>
<dbReference type="SMART" id="SM00346">
    <property type="entry name" value="HTH_ICLR"/>
    <property type="match status" value="1"/>
</dbReference>
<dbReference type="SUPFAM" id="SSF46785">
    <property type="entry name" value="Winged helix' DNA-binding domain"/>
    <property type="match status" value="1"/>
</dbReference>
<dbReference type="PROSITE" id="PS51078">
    <property type="entry name" value="ICLR_ED"/>
    <property type="match status" value="1"/>
</dbReference>
<dbReference type="Pfam" id="PF09339">
    <property type="entry name" value="HTH_IclR"/>
    <property type="match status" value="1"/>
</dbReference>
<protein>
    <submittedName>
        <fullName evidence="7">Transcriptional regulator</fullName>
    </submittedName>
</protein>
<feature type="domain" description="IclR-ED" evidence="6">
    <location>
        <begin position="91"/>
        <end position="288"/>
    </location>
</feature>
<dbReference type="Gene3D" id="3.30.450.40">
    <property type="match status" value="1"/>
</dbReference>
<dbReference type="InterPro" id="IPR029016">
    <property type="entry name" value="GAF-like_dom_sf"/>
</dbReference>
<dbReference type="Pfam" id="PF01614">
    <property type="entry name" value="IclR_C"/>
    <property type="match status" value="1"/>
</dbReference>
<dbReference type="RefSeq" id="WP_099304206.1">
    <property type="nucleotide sequence ID" value="NZ_PDVP01000002.1"/>
</dbReference>
<organism evidence="7 8">
    <name type="scientific">Zhengella mangrovi</name>
    <dbReference type="NCBI Taxonomy" id="1982044"/>
    <lineage>
        <taxon>Bacteria</taxon>
        <taxon>Pseudomonadati</taxon>
        <taxon>Pseudomonadota</taxon>
        <taxon>Alphaproteobacteria</taxon>
        <taxon>Hyphomicrobiales</taxon>
        <taxon>Notoacmeibacteraceae</taxon>
        <taxon>Zhengella</taxon>
    </lineage>
</organism>
<evidence type="ECO:0000256" key="4">
    <source>
        <dbReference type="SAM" id="MobiDB-lite"/>
    </source>
</evidence>
<evidence type="ECO:0000256" key="3">
    <source>
        <dbReference type="ARBA" id="ARBA00023163"/>
    </source>
</evidence>
<dbReference type="GO" id="GO:0003677">
    <property type="term" value="F:DNA binding"/>
    <property type="evidence" value="ECO:0007669"/>
    <property type="project" value="UniProtKB-KW"/>
</dbReference>
<dbReference type="EMBL" id="PDVP01000002">
    <property type="protein sequence ID" value="PHP67920.1"/>
    <property type="molecule type" value="Genomic_DNA"/>
</dbReference>
<evidence type="ECO:0000256" key="1">
    <source>
        <dbReference type="ARBA" id="ARBA00023015"/>
    </source>
</evidence>
<dbReference type="Gene3D" id="1.10.10.10">
    <property type="entry name" value="Winged helix-like DNA-binding domain superfamily/Winged helix DNA-binding domain"/>
    <property type="match status" value="1"/>
</dbReference>
<dbReference type="AlphaFoldDB" id="A0A2G1QR35"/>
<dbReference type="InterPro" id="IPR036390">
    <property type="entry name" value="WH_DNA-bd_sf"/>
</dbReference>
<evidence type="ECO:0000259" key="6">
    <source>
        <dbReference type="PROSITE" id="PS51078"/>
    </source>
</evidence>
<dbReference type="GO" id="GO:0045892">
    <property type="term" value="P:negative regulation of DNA-templated transcription"/>
    <property type="evidence" value="ECO:0007669"/>
    <property type="project" value="TreeGrafter"/>
</dbReference>
<gene>
    <name evidence="7" type="ORF">CSC94_04360</name>
</gene>
<comment type="caution">
    <text evidence="7">The sequence shown here is derived from an EMBL/GenBank/DDBJ whole genome shotgun (WGS) entry which is preliminary data.</text>
</comment>
<evidence type="ECO:0000256" key="2">
    <source>
        <dbReference type="ARBA" id="ARBA00023125"/>
    </source>
</evidence>
<feature type="region of interest" description="Disordered" evidence="4">
    <location>
        <begin position="1"/>
        <end position="24"/>
    </location>
</feature>
<keyword evidence="1" id="KW-0805">Transcription regulation</keyword>
<evidence type="ECO:0000313" key="7">
    <source>
        <dbReference type="EMBL" id="PHP67920.1"/>
    </source>
</evidence>
<keyword evidence="2" id="KW-0238">DNA-binding</keyword>
<keyword evidence="3" id="KW-0804">Transcription</keyword>
<keyword evidence="8" id="KW-1185">Reference proteome</keyword>
<dbReference type="InterPro" id="IPR014757">
    <property type="entry name" value="Tscrpt_reg_IclR_C"/>
</dbReference>
<dbReference type="InterPro" id="IPR036388">
    <property type="entry name" value="WH-like_DNA-bd_sf"/>
</dbReference>
<dbReference type="PROSITE" id="PS51077">
    <property type="entry name" value="HTH_ICLR"/>
    <property type="match status" value="1"/>
</dbReference>
<sequence length="294" mass="32930">MSDIDLQKTSQAPQPRKLSTEKRPSVKTIRALSRGVQVLRLLQNSGGMSLNDLHRVTGLPKATLLRILVTLEGEGMIWQRIVDNAYLASHVLQKSLTRAEEEIRLAELASPLLEKMTQTIRWPSILAVPRLTHMEVIEATAPRSYFHHIELGPVGFQVNMLLSATGRAYLAFCPTEERDATLDRLRHSMRSGDKMARDSKWVGEIISMTRQRGYAVRDPRFGGNFDLTRRHYDDGRDSLAVPVFNGRRVAACINITWIRRVTSQADIVAKYLGEVKTIARTLGQQISGESGSGS</sequence>